<feature type="region of interest" description="Disordered" evidence="1">
    <location>
        <begin position="493"/>
        <end position="531"/>
    </location>
</feature>
<protein>
    <submittedName>
        <fullName evidence="4">Uncharacterized protein LOC115066102</fullName>
    </submittedName>
</protein>
<evidence type="ECO:0000256" key="1">
    <source>
        <dbReference type="SAM" id="MobiDB-lite"/>
    </source>
</evidence>
<evidence type="ECO:0000313" key="3">
    <source>
        <dbReference type="Proteomes" id="UP001652620"/>
    </source>
</evidence>
<feature type="region of interest" description="Disordered" evidence="1">
    <location>
        <begin position="1"/>
        <end position="150"/>
    </location>
</feature>
<feature type="region of interest" description="Disordered" evidence="1">
    <location>
        <begin position="456"/>
        <end position="477"/>
    </location>
</feature>
<accession>A0ABM3KAM8</accession>
<evidence type="ECO:0000259" key="2">
    <source>
        <dbReference type="Pfam" id="PF16012"/>
    </source>
</evidence>
<feature type="compositionally biased region" description="Polar residues" evidence="1">
    <location>
        <begin position="499"/>
        <end position="531"/>
    </location>
</feature>
<keyword evidence="3" id="KW-1185">Reference proteome</keyword>
<feature type="compositionally biased region" description="Basic residues" evidence="1">
    <location>
        <begin position="201"/>
        <end position="211"/>
    </location>
</feature>
<feature type="compositionally biased region" description="Basic and acidic residues" evidence="1">
    <location>
        <begin position="59"/>
        <end position="72"/>
    </location>
</feature>
<dbReference type="InterPro" id="IPR031961">
    <property type="entry name" value="DUF4780"/>
</dbReference>
<feature type="domain" description="DUF4780" evidence="2">
    <location>
        <begin position="282"/>
        <end position="452"/>
    </location>
</feature>
<gene>
    <name evidence="4" type="primary">LOC115066102</name>
</gene>
<feature type="compositionally biased region" description="Polar residues" evidence="1">
    <location>
        <begin position="79"/>
        <end position="92"/>
    </location>
</feature>
<dbReference type="GeneID" id="115066102"/>
<evidence type="ECO:0000313" key="4">
    <source>
        <dbReference type="RefSeq" id="XP_049318538.1"/>
    </source>
</evidence>
<dbReference type="Pfam" id="PF16012">
    <property type="entry name" value="DUF4780"/>
    <property type="match status" value="1"/>
</dbReference>
<feature type="compositionally biased region" description="Low complexity" evidence="1">
    <location>
        <begin position="1"/>
        <end position="41"/>
    </location>
</feature>
<feature type="compositionally biased region" description="Polar residues" evidence="1">
    <location>
        <begin position="177"/>
        <end position="200"/>
    </location>
</feature>
<reference evidence="4" key="2">
    <citation type="submission" date="2025-08" db="UniProtKB">
        <authorList>
            <consortium name="RefSeq"/>
        </authorList>
    </citation>
    <scope>IDENTIFICATION</scope>
    <source>
        <tissue evidence="4">Adult</tissue>
    </source>
</reference>
<name>A0ABM3KAM8_BACDO</name>
<sequence length="558" mass="60784">MIRQQQQKQQQQQTTTTTTSATTSTTTSTTTASSSSSTSAARKSGPGARRKPSFLDALSPDKRALFEEHARDDDDVPSCSDTQRSVSTTVNRASAAPATPSSRIDCGQEGGFTKVESRGERKRRRQRGNVPCTPEPGRPGGHDDPRRAGMSGATLKWYLRFLEDGMTPESAEKRALNRSSGNIPSPSNTRRVGTNGGSSATRRRNRRRRRAQAAQSEGRIEARPAPQEEPSRMKKRKSVQITPQEPPLPKRIREDRPQGAGGKRPNPNQQPMKTTSRKYSEAVSNIRMAVLPNNYPAEALGSEQLTALQDCLVNALTIGVGYTGAFNGIFFKGGMLLVDCQDEKSATWLKNITPRLEGWEGPALCVRRGEEIPQLHSMVAFFPRSADKSYDFALNLVRNQNEGLSTSAWKVVASSVEGSGWNLNITMDDVSYTYIKQKGYRLNFRFGKIVVRPWRPKATTTSQEPPTGTTATPAPPITRPVALEATAAVVSCEQDESPNDQISAGQVATTAADVNSGNGSTTAQESMLPSTQELLEGLEMQVDGETEDEDLSLVEPVL</sequence>
<feature type="compositionally biased region" description="Low complexity" evidence="1">
    <location>
        <begin position="458"/>
        <end position="472"/>
    </location>
</feature>
<feature type="compositionally biased region" description="Low complexity" evidence="1">
    <location>
        <begin position="93"/>
        <end position="102"/>
    </location>
</feature>
<organism evidence="3 4">
    <name type="scientific">Bactrocera dorsalis</name>
    <name type="common">Oriental fruit fly</name>
    <name type="synonym">Dacus dorsalis</name>
    <dbReference type="NCBI Taxonomy" id="27457"/>
    <lineage>
        <taxon>Eukaryota</taxon>
        <taxon>Metazoa</taxon>
        <taxon>Ecdysozoa</taxon>
        <taxon>Arthropoda</taxon>
        <taxon>Hexapoda</taxon>
        <taxon>Insecta</taxon>
        <taxon>Pterygota</taxon>
        <taxon>Neoptera</taxon>
        <taxon>Endopterygota</taxon>
        <taxon>Diptera</taxon>
        <taxon>Brachycera</taxon>
        <taxon>Muscomorpha</taxon>
        <taxon>Tephritoidea</taxon>
        <taxon>Tephritidae</taxon>
        <taxon>Bactrocera</taxon>
        <taxon>Bactrocera</taxon>
    </lineage>
</organism>
<dbReference type="RefSeq" id="XP_049318538.1">
    <property type="nucleotide sequence ID" value="XM_049462581.1"/>
</dbReference>
<proteinExistence type="predicted"/>
<reference evidence="3" key="1">
    <citation type="submission" date="2025-05" db="UniProtKB">
        <authorList>
            <consortium name="RefSeq"/>
        </authorList>
    </citation>
    <scope>NUCLEOTIDE SEQUENCE [LARGE SCALE GENOMIC DNA]</scope>
</reference>
<dbReference type="Proteomes" id="UP001652620">
    <property type="component" value="Chromosome 1"/>
</dbReference>
<feature type="region of interest" description="Disordered" evidence="1">
    <location>
        <begin position="170"/>
        <end position="278"/>
    </location>
</feature>